<keyword evidence="1" id="KW-0472">Membrane</keyword>
<dbReference type="AlphaFoldDB" id="A0A6B0UQY5"/>
<proteinExistence type="predicted"/>
<feature type="signal peptide" evidence="2">
    <location>
        <begin position="1"/>
        <end position="21"/>
    </location>
</feature>
<keyword evidence="1" id="KW-1133">Transmembrane helix</keyword>
<reference evidence="3" key="1">
    <citation type="submission" date="2019-12" db="EMBL/GenBank/DDBJ databases">
        <title>An insight into the sialome of adult female Ixodes ricinus ticks feeding for 6 days.</title>
        <authorList>
            <person name="Perner J."/>
            <person name="Ribeiro J.M.C."/>
        </authorList>
    </citation>
    <scope>NUCLEOTIDE SEQUENCE</scope>
    <source>
        <strain evidence="3">Semi-engorged</strain>
        <tissue evidence="3">Salivary glands</tissue>
    </source>
</reference>
<keyword evidence="1" id="KW-0812">Transmembrane</keyword>
<sequence length="125" mass="13987">MLSQFWLESVTLLGLCTSVSTVTLGQSSESSKFAGSRMSSWVQSSYCVVSRYRSPRASFVPLSVISGVAEASVLMPLLTSLVFFVTIFLVFLLRGKHQTERIDVFVPLELFFFTFLLDFIVRPSN</sequence>
<feature type="chain" id="PRO_5025460978" description="Secreted protein" evidence="2">
    <location>
        <begin position="22"/>
        <end position="125"/>
    </location>
</feature>
<accession>A0A6B0UQY5</accession>
<name>A0A6B0UQY5_IXORI</name>
<evidence type="ECO:0000256" key="2">
    <source>
        <dbReference type="SAM" id="SignalP"/>
    </source>
</evidence>
<organism evidence="3">
    <name type="scientific">Ixodes ricinus</name>
    <name type="common">Common tick</name>
    <name type="synonym">Acarus ricinus</name>
    <dbReference type="NCBI Taxonomy" id="34613"/>
    <lineage>
        <taxon>Eukaryota</taxon>
        <taxon>Metazoa</taxon>
        <taxon>Ecdysozoa</taxon>
        <taxon>Arthropoda</taxon>
        <taxon>Chelicerata</taxon>
        <taxon>Arachnida</taxon>
        <taxon>Acari</taxon>
        <taxon>Parasitiformes</taxon>
        <taxon>Ixodida</taxon>
        <taxon>Ixodoidea</taxon>
        <taxon>Ixodidae</taxon>
        <taxon>Ixodinae</taxon>
        <taxon>Ixodes</taxon>
    </lineage>
</organism>
<protein>
    <recommendedName>
        <fullName evidence="4">Secreted protein</fullName>
    </recommendedName>
</protein>
<evidence type="ECO:0000313" key="3">
    <source>
        <dbReference type="EMBL" id="MXU91768.1"/>
    </source>
</evidence>
<dbReference type="EMBL" id="GIFC01009685">
    <property type="protein sequence ID" value="MXU91768.1"/>
    <property type="molecule type" value="Transcribed_RNA"/>
</dbReference>
<feature type="transmembrane region" description="Helical" evidence="1">
    <location>
        <begin position="73"/>
        <end position="92"/>
    </location>
</feature>
<evidence type="ECO:0000256" key="1">
    <source>
        <dbReference type="SAM" id="Phobius"/>
    </source>
</evidence>
<evidence type="ECO:0008006" key="4">
    <source>
        <dbReference type="Google" id="ProtNLM"/>
    </source>
</evidence>
<keyword evidence="2" id="KW-0732">Signal</keyword>
<feature type="transmembrane region" description="Helical" evidence="1">
    <location>
        <begin position="104"/>
        <end position="121"/>
    </location>
</feature>